<evidence type="ECO:0000313" key="4">
    <source>
        <dbReference type="EMBL" id="KAE9149307.1"/>
    </source>
</evidence>
<name>A0A6A3FD65_9STRA</name>
<dbReference type="EMBL" id="QXGF01000301">
    <property type="protein sequence ID" value="KAE8942546.1"/>
    <property type="molecule type" value="Genomic_DNA"/>
</dbReference>
<evidence type="ECO:0000313" key="7">
    <source>
        <dbReference type="EMBL" id="KAE9350222.1"/>
    </source>
</evidence>
<sequence>MATPPPTTSSDHDKMNPTNKGPATFKDSADANRARRSAIEKKSRQRRRNIVKRMQEEVKQLETVYADMTAKKGAGELSNLLGITSIDELQHKYSELTLVAHALEEDQATLQNLLLERECFYRTVRSLSEERRAENAFAVWDSGVPPSSSFKAKFRPLSMTEGYHTLELPGMRFFMGWTDKRKYNPSSQVFQYAFTKQFPFQNAESLLAKSWNIFLDGPMFEKFSFDSSAQTRFEVLQVLNGLKDHRTPAYPMTFSTVQVIFRLQTPTGCALCGRTISSPEIKNALEPHEFLFDVFHWAHYNRLYDEYDNPSGCEIVAAGSITDMNRLKSNNWLFEIVCSVLRWESAIIAPLFLLQT</sequence>
<evidence type="ECO:0000313" key="12">
    <source>
        <dbReference type="Proteomes" id="UP000476176"/>
    </source>
</evidence>
<protein>
    <recommendedName>
        <fullName evidence="14">BZIP domain-containing protein</fullName>
    </recommendedName>
</protein>
<evidence type="ECO:0000313" key="11">
    <source>
        <dbReference type="Proteomes" id="UP000460718"/>
    </source>
</evidence>
<dbReference type="Proteomes" id="UP000433483">
    <property type="component" value="Unassembled WGS sequence"/>
</dbReference>
<evidence type="ECO:0008006" key="14">
    <source>
        <dbReference type="Google" id="ProtNLM"/>
    </source>
</evidence>
<dbReference type="EMBL" id="QXFY01000260">
    <property type="protein sequence ID" value="KAE9350222.1"/>
    <property type="molecule type" value="Genomic_DNA"/>
</dbReference>
<proteinExistence type="predicted"/>
<reference evidence="8 9" key="1">
    <citation type="submission" date="2018-08" db="EMBL/GenBank/DDBJ databases">
        <title>Genomic investigation of the strawberry pathogen Phytophthora fragariae indicates pathogenicity is determined by transcriptional variation in three key races.</title>
        <authorList>
            <person name="Adams T.M."/>
            <person name="Armitage A.D."/>
            <person name="Sobczyk M.K."/>
            <person name="Bates H.J."/>
            <person name="Dunwell J.M."/>
            <person name="Nellist C.F."/>
            <person name="Harrison R.J."/>
        </authorList>
    </citation>
    <scope>NUCLEOTIDE SEQUENCE [LARGE SCALE GENOMIC DNA]</scope>
    <source>
        <strain evidence="6 12">BC-23</strain>
        <strain evidence="5 9">NOV-27</strain>
        <strain evidence="4 10">NOV-5</strain>
        <strain evidence="7 13">NOV-77</strain>
        <strain evidence="2 8">NOV-9</strain>
        <strain evidence="3 11">SCRP245</strain>
    </source>
</reference>
<evidence type="ECO:0000313" key="5">
    <source>
        <dbReference type="EMBL" id="KAE9221376.1"/>
    </source>
</evidence>
<feature type="region of interest" description="Disordered" evidence="1">
    <location>
        <begin position="1"/>
        <end position="47"/>
    </location>
</feature>
<evidence type="ECO:0000313" key="13">
    <source>
        <dbReference type="Proteomes" id="UP000486351"/>
    </source>
</evidence>
<dbReference type="EMBL" id="QXFW01000238">
    <property type="protein sequence ID" value="KAE9019363.1"/>
    <property type="molecule type" value="Genomic_DNA"/>
</dbReference>
<dbReference type="OrthoDB" id="123651at2759"/>
<gene>
    <name evidence="6" type="ORF">PF004_g5857</name>
    <name evidence="5" type="ORF">PF005_g7136</name>
    <name evidence="4" type="ORF">PF006_g6203</name>
    <name evidence="7" type="ORF">PF008_g6546</name>
    <name evidence="2" type="ORF">PF009_g7712</name>
    <name evidence="3" type="ORF">PF011_g5867</name>
</gene>
<evidence type="ECO:0000313" key="6">
    <source>
        <dbReference type="EMBL" id="KAE9244033.1"/>
    </source>
</evidence>
<evidence type="ECO:0000313" key="3">
    <source>
        <dbReference type="EMBL" id="KAE9019363.1"/>
    </source>
</evidence>
<dbReference type="Proteomes" id="UP000476176">
    <property type="component" value="Unassembled WGS sequence"/>
</dbReference>
<organism evidence="2 8">
    <name type="scientific">Phytophthora fragariae</name>
    <dbReference type="NCBI Taxonomy" id="53985"/>
    <lineage>
        <taxon>Eukaryota</taxon>
        <taxon>Sar</taxon>
        <taxon>Stramenopiles</taxon>
        <taxon>Oomycota</taxon>
        <taxon>Peronosporomycetes</taxon>
        <taxon>Peronosporales</taxon>
        <taxon>Peronosporaceae</taxon>
        <taxon>Phytophthora</taxon>
    </lineage>
</organism>
<dbReference type="Proteomes" id="UP000429523">
    <property type="component" value="Unassembled WGS sequence"/>
</dbReference>
<accession>A0A6A3FD65</accession>
<comment type="caution">
    <text evidence="2">The sequence shown here is derived from an EMBL/GenBank/DDBJ whole genome shotgun (WGS) entry which is preliminary data.</text>
</comment>
<dbReference type="EMBL" id="QXGC01000228">
    <property type="protein sequence ID" value="KAE9244033.1"/>
    <property type="molecule type" value="Genomic_DNA"/>
</dbReference>
<evidence type="ECO:0000313" key="10">
    <source>
        <dbReference type="Proteomes" id="UP000440732"/>
    </source>
</evidence>
<evidence type="ECO:0000313" key="9">
    <source>
        <dbReference type="Proteomes" id="UP000433483"/>
    </source>
</evidence>
<dbReference type="Proteomes" id="UP000460718">
    <property type="component" value="Unassembled WGS sequence"/>
</dbReference>
<evidence type="ECO:0000256" key="1">
    <source>
        <dbReference type="SAM" id="MobiDB-lite"/>
    </source>
</evidence>
<dbReference type="EMBL" id="QXGB01000279">
    <property type="protein sequence ID" value="KAE9221376.1"/>
    <property type="molecule type" value="Genomic_DNA"/>
</dbReference>
<dbReference type="Proteomes" id="UP000486351">
    <property type="component" value="Unassembled WGS sequence"/>
</dbReference>
<dbReference type="EMBL" id="QXGA01000245">
    <property type="protein sequence ID" value="KAE9149307.1"/>
    <property type="molecule type" value="Genomic_DNA"/>
</dbReference>
<dbReference type="AlphaFoldDB" id="A0A6A3FD65"/>
<evidence type="ECO:0000313" key="8">
    <source>
        <dbReference type="Proteomes" id="UP000429523"/>
    </source>
</evidence>
<evidence type="ECO:0000313" key="2">
    <source>
        <dbReference type="EMBL" id="KAE8942546.1"/>
    </source>
</evidence>
<feature type="compositionally biased region" description="Basic and acidic residues" evidence="1">
    <location>
        <begin position="27"/>
        <end position="42"/>
    </location>
</feature>
<dbReference type="CDD" id="cd14686">
    <property type="entry name" value="bZIP"/>
    <property type="match status" value="1"/>
</dbReference>
<keyword evidence="9" id="KW-1185">Reference proteome</keyword>
<dbReference type="Proteomes" id="UP000440732">
    <property type="component" value="Unassembled WGS sequence"/>
</dbReference>